<comment type="similarity">
    <text evidence="3">Belongs to the JARID1 histone demethylase family.</text>
</comment>
<dbReference type="Gene3D" id="2.60.120.650">
    <property type="entry name" value="Cupin"/>
    <property type="match status" value="1"/>
</dbReference>
<reference evidence="19 20" key="1">
    <citation type="submission" date="2016-07" db="EMBL/GenBank/DDBJ databases">
        <title>Pervasive Adenine N6-methylation of Active Genes in Fungi.</title>
        <authorList>
            <consortium name="DOE Joint Genome Institute"/>
            <person name="Mondo S.J."/>
            <person name="Dannebaum R.O."/>
            <person name="Kuo R.C."/>
            <person name="Labutti K."/>
            <person name="Haridas S."/>
            <person name="Kuo A."/>
            <person name="Salamov A."/>
            <person name="Ahrendt S.R."/>
            <person name="Lipzen A."/>
            <person name="Sullivan W."/>
            <person name="Andreopoulos W.B."/>
            <person name="Clum A."/>
            <person name="Lindquist E."/>
            <person name="Daum C."/>
            <person name="Ramamoorthy G.K."/>
            <person name="Gryganskyi A."/>
            <person name="Culley D."/>
            <person name="Magnuson J.K."/>
            <person name="James T.Y."/>
            <person name="O'Malley M.A."/>
            <person name="Stajich J.E."/>
            <person name="Spatafora J.W."/>
            <person name="Visel A."/>
            <person name="Grigoriev I.V."/>
        </authorList>
    </citation>
    <scope>NUCLEOTIDE SEQUENCE [LARGE SCALE GENOMIC DNA]</scope>
    <source>
        <strain evidence="19 20">12-1054</strain>
    </source>
</reference>
<dbReference type="PROSITE" id="PS51183">
    <property type="entry name" value="JMJN"/>
    <property type="match status" value="1"/>
</dbReference>
<dbReference type="GO" id="GO:0034647">
    <property type="term" value="F:histone H3K4me/H3K4me2/H3K4me3 demethylase activity"/>
    <property type="evidence" value="ECO:0007669"/>
    <property type="project" value="UniProtKB-EC"/>
</dbReference>
<evidence type="ECO:0000256" key="2">
    <source>
        <dbReference type="ARBA" id="ARBA00004123"/>
    </source>
</evidence>
<feature type="region of interest" description="Disordered" evidence="14">
    <location>
        <begin position="225"/>
        <end position="331"/>
    </location>
</feature>
<feature type="compositionally biased region" description="Low complexity" evidence="14">
    <location>
        <begin position="277"/>
        <end position="291"/>
    </location>
</feature>
<dbReference type="SMART" id="SM00545">
    <property type="entry name" value="JmjN"/>
    <property type="match status" value="1"/>
</dbReference>
<dbReference type="GeneID" id="63782940"/>
<evidence type="ECO:0000256" key="3">
    <source>
        <dbReference type="ARBA" id="ARBA00006801"/>
    </source>
</evidence>
<dbReference type="InterPro" id="IPR003347">
    <property type="entry name" value="JmjC_dom"/>
</dbReference>
<dbReference type="EMBL" id="MCFI01000028">
    <property type="protein sequence ID" value="ORY74825.1"/>
    <property type="molecule type" value="Genomic_DNA"/>
</dbReference>
<keyword evidence="8" id="KW-0862">Zinc</keyword>
<dbReference type="Gene3D" id="3.30.40.10">
    <property type="entry name" value="Zinc/RING finger domain, C3HC4 (zinc finger)"/>
    <property type="match status" value="2"/>
</dbReference>
<evidence type="ECO:0000256" key="8">
    <source>
        <dbReference type="ARBA" id="ARBA00022833"/>
    </source>
</evidence>
<dbReference type="FunFam" id="2.60.120.650:FF:000014">
    <property type="entry name" value="PHD transcription factor (Rum1)"/>
    <property type="match status" value="1"/>
</dbReference>
<keyword evidence="10" id="KW-0408">Iron</keyword>
<accession>A0A1Y2EVG4</accession>
<proteinExistence type="inferred from homology"/>
<comment type="cofactor">
    <cofactor evidence="1">
        <name>Fe(2+)</name>
        <dbReference type="ChEBI" id="CHEBI:29033"/>
    </cofactor>
</comment>
<comment type="subcellular location">
    <subcellularLocation>
        <location evidence="2">Nucleus</location>
    </subcellularLocation>
</comment>
<dbReference type="SMART" id="SM00558">
    <property type="entry name" value="JmjC"/>
    <property type="match status" value="1"/>
</dbReference>
<dbReference type="Pfam" id="PF02373">
    <property type="entry name" value="JmjC"/>
    <property type="match status" value="1"/>
</dbReference>
<keyword evidence="20" id="KW-1185">Reference proteome</keyword>
<organism evidence="19 20">
    <name type="scientific">Protomyces lactucae-debilis</name>
    <dbReference type="NCBI Taxonomy" id="2754530"/>
    <lineage>
        <taxon>Eukaryota</taxon>
        <taxon>Fungi</taxon>
        <taxon>Dikarya</taxon>
        <taxon>Ascomycota</taxon>
        <taxon>Taphrinomycotina</taxon>
        <taxon>Taphrinomycetes</taxon>
        <taxon>Taphrinales</taxon>
        <taxon>Protomycetaceae</taxon>
        <taxon>Protomyces</taxon>
    </lineage>
</organism>
<comment type="caution">
    <text evidence="19">The sequence shown here is derived from an EMBL/GenBank/DDBJ whole genome shotgun (WGS) entry which is preliminary data.</text>
</comment>
<dbReference type="EC" id="1.14.11.67" evidence="4"/>
<evidence type="ECO:0000256" key="12">
    <source>
        <dbReference type="ARBA" id="ARBA00048734"/>
    </source>
</evidence>
<protein>
    <recommendedName>
        <fullName evidence="4">[histone H3]-trimethyl-L-lysine(4) demethylase</fullName>
        <ecNumber evidence="4">1.14.11.67</ecNumber>
    </recommendedName>
</protein>
<evidence type="ECO:0000256" key="5">
    <source>
        <dbReference type="ARBA" id="ARBA00022723"/>
    </source>
</evidence>
<dbReference type="SUPFAM" id="SSF51197">
    <property type="entry name" value="Clavaminate synthase-like"/>
    <property type="match status" value="1"/>
</dbReference>
<gene>
    <name evidence="19" type="ORF">BCR37DRAFT_195862</name>
</gene>
<dbReference type="InterPro" id="IPR004198">
    <property type="entry name" value="Znf_C5HC2"/>
</dbReference>
<dbReference type="Pfam" id="PF01388">
    <property type="entry name" value="ARID"/>
    <property type="match status" value="1"/>
</dbReference>
<feature type="compositionally biased region" description="Basic and acidic residues" evidence="14">
    <location>
        <begin position="1128"/>
        <end position="1138"/>
    </location>
</feature>
<dbReference type="Pfam" id="PF02375">
    <property type="entry name" value="JmjN"/>
    <property type="match status" value="1"/>
</dbReference>
<dbReference type="InterPro" id="IPR013083">
    <property type="entry name" value="Znf_RING/FYVE/PHD"/>
</dbReference>
<dbReference type="GO" id="GO:0006355">
    <property type="term" value="P:regulation of DNA-templated transcription"/>
    <property type="evidence" value="ECO:0007669"/>
    <property type="project" value="TreeGrafter"/>
</dbReference>
<keyword evidence="6" id="KW-0677">Repeat</keyword>
<evidence type="ECO:0000256" key="11">
    <source>
        <dbReference type="ARBA" id="ARBA00023242"/>
    </source>
</evidence>
<keyword evidence="11" id="KW-0539">Nucleus</keyword>
<dbReference type="GO" id="GO:0000785">
    <property type="term" value="C:chromatin"/>
    <property type="evidence" value="ECO:0007669"/>
    <property type="project" value="TreeGrafter"/>
</dbReference>
<dbReference type="OrthoDB" id="1678912at2759"/>
<evidence type="ECO:0000256" key="9">
    <source>
        <dbReference type="ARBA" id="ARBA00023002"/>
    </source>
</evidence>
<evidence type="ECO:0000259" key="15">
    <source>
        <dbReference type="PROSITE" id="PS50016"/>
    </source>
</evidence>
<dbReference type="SMART" id="SM01014">
    <property type="entry name" value="ARID"/>
    <property type="match status" value="1"/>
</dbReference>
<dbReference type="SMART" id="SM00249">
    <property type="entry name" value="PHD"/>
    <property type="match status" value="2"/>
</dbReference>
<dbReference type="Proteomes" id="UP000193685">
    <property type="component" value="Unassembled WGS sequence"/>
</dbReference>
<evidence type="ECO:0000256" key="1">
    <source>
        <dbReference type="ARBA" id="ARBA00001954"/>
    </source>
</evidence>
<dbReference type="PROSITE" id="PS50016">
    <property type="entry name" value="ZF_PHD_2"/>
    <property type="match status" value="2"/>
</dbReference>
<dbReference type="InterPro" id="IPR001606">
    <property type="entry name" value="ARID_dom"/>
</dbReference>
<dbReference type="SUPFAM" id="SSF57903">
    <property type="entry name" value="FYVE/PHD zinc finger"/>
    <property type="match status" value="2"/>
</dbReference>
<dbReference type="InterPro" id="IPR036431">
    <property type="entry name" value="ARID_dom_sf"/>
</dbReference>
<dbReference type="Pfam" id="PF21323">
    <property type="entry name" value="KDM5_C-hel"/>
    <property type="match status" value="1"/>
</dbReference>
<evidence type="ECO:0000256" key="10">
    <source>
        <dbReference type="ARBA" id="ARBA00023004"/>
    </source>
</evidence>
<dbReference type="PROSITE" id="PS51184">
    <property type="entry name" value="JMJC"/>
    <property type="match status" value="1"/>
</dbReference>
<dbReference type="OMA" id="GFDQVCK"/>
<evidence type="ECO:0000256" key="13">
    <source>
        <dbReference type="PROSITE-ProRule" id="PRU00146"/>
    </source>
</evidence>
<dbReference type="GO" id="GO:0003677">
    <property type="term" value="F:DNA binding"/>
    <property type="evidence" value="ECO:0007669"/>
    <property type="project" value="InterPro"/>
</dbReference>
<keyword evidence="7 13" id="KW-0863">Zinc-finger</keyword>
<keyword evidence="9" id="KW-0560">Oxidoreductase</keyword>
<evidence type="ECO:0000259" key="17">
    <source>
        <dbReference type="PROSITE" id="PS51183"/>
    </source>
</evidence>
<dbReference type="GO" id="GO:0005634">
    <property type="term" value="C:nucleus"/>
    <property type="evidence" value="ECO:0007669"/>
    <property type="project" value="UniProtKB-SubCell"/>
</dbReference>
<feature type="compositionally biased region" description="Polar residues" evidence="14">
    <location>
        <begin position="306"/>
        <end position="315"/>
    </location>
</feature>
<dbReference type="InterPro" id="IPR003349">
    <property type="entry name" value="JmjN"/>
</dbReference>
<dbReference type="InterPro" id="IPR019787">
    <property type="entry name" value="Znf_PHD-finger"/>
</dbReference>
<dbReference type="RefSeq" id="XP_040722131.1">
    <property type="nucleotide sequence ID" value="XM_040866341.1"/>
</dbReference>
<evidence type="ECO:0000256" key="14">
    <source>
        <dbReference type="SAM" id="MobiDB-lite"/>
    </source>
</evidence>
<feature type="domain" description="PHD-type" evidence="15">
    <location>
        <begin position="328"/>
        <end position="378"/>
    </location>
</feature>
<dbReference type="InterPro" id="IPR013637">
    <property type="entry name" value="Lys_sp_deMease-like_dom"/>
</dbReference>
<dbReference type="InterPro" id="IPR001965">
    <property type="entry name" value="Znf_PHD"/>
</dbReference>
<dbReference type="CDD" id="cd16100">
    <property type="entry name" value="ARID"/>
    <property type="match status" value="1"/>
</dbReference>
<evidence type="ECO:0000313" key="20">
    <source>
        <dbReference type="Proteomes" id="UP000193685"/>
    </source>
</evidence>
<dbReference type="SUPFAM" id="SSF46774">
    <property type="entry name" value="ARID-like"/>
    <property type="match status" value="1"/>
</dbReference>
<dbReference type="Pfam" id="PF02928">
    <property type="entry name" value="zf-C5HC2"/>
    <property type="match status" value="1"/>
</dbReference>
<feature type="compositionally biased region" description="Low complexity" evidence="14">
    <location>
        <begin position="246"/>
        <end position="256"/>
    </location>
</feature>
<dbReference type="SMART" id="SM00501">
    <property type="entry name" value="BRIGHT"/>
    <property type="match status" value="1"/>
</dbReference>
<dbReference type="Gene3D" id="1.10.150.60">
    <property type="entry name" value="ARID DNA-binding domain"/>
    <property type="match status" value="1"/>
</dbReference>
<feature type="region of interest" description="Disordered" evidence="14">
    <location>
        <begin position="1306"/>
        <end position="1373"/>
    </location>
</feature>
<feature type="domain" description="JmjN" evidence="17">
    <location>
        <begin position="52"/>
        <end position="93"/>
    </location>
</feature>
<feature type="domain" description="JmjC" evidence="18">
    <location>
        <begin position="468"/>
        <end position="634"/>
    </location>
</feature>
<evidence type="ECO:0000259" key="18">
    <source>
        <dbReference type="PROSITE" id="PS51184"/>
    </source>
</evidence>
<comment type="catalytic activity">
    <reaction evidence="12">
        <text>N(6),N(6),N(6)-trimethyl-L-lysyl(4)-[histone H3] + 3 2-oxoglutarate + 3 O2 = L-lysyl(4)-[histone H3] + 3 formaldehyde + 3 succinate + 3 CO2</text>
        <dbReference type="Rhea" id="RHEA:60208"/>
        <dbReference type="Rhea" id="RHEA-COMP:15537"/>
        <dbReference type="Rhea" id="RHEA-COMP:15547"/>
        <dbReference type="ChEBI" id="CHEBI:15379"/>
        <dbReference type="ChEBI" id="CHEBI:16526"/>
        <dbReference type="ChEBI" id="CHEBI:16810"/>
        <dbReference type="ChEBI" id="CHEBI:16842"/>
        <dbReference type="ChEBI" id="CHEBI:29969"/>
        <dbReference type="ChEBI" id="CHEBI:30031"/>
        <dbReference type="ChEBI" id="CHEBI:61961"/>
        <dbReference type="EC" id="1.14.11.67"/>
    </reaction>
</comment>
<dbReference type="PROSITE" id="PS51011">
    <property type="entry name" value="ARID"/>
    <property type="match status" value="1"/>
</dbReference>
<dbReference type="CDD" id="cd15519">
    <property type="entry name" value="PHD1_Lid2p_like"/>
    <property type="match status" value="1"/>
</dbReference>
<name>A0A1Y2EVG4_PROLT</name>
<feature type="region of interest" description="Disordered" evidence="14">
    <location>
        <begin position="1128"/>
        <end position="1151"/>
    </location>
</feature>
<dbReference type="GO" id="GO:0008270">
    <property type="term" value="F:zinc ion binding"/>
    <property type="evidence" value="ECO:0007669"/>
    <property type="project" value="UniProtKB-KW"/>
</dbReference>
<feature type="domain" description="PHD-type" evidence="15">
    <location>
        <begin position="1155"/>
        <end position="1204"/>
    </location>
</feature>
<dbReference type="InterPro" id="IPR019786">
    <property type="entry name" value="Zinc_finger_PHD-type_CS"/>
</dbReference>
<dbReference type="PANTHER" id="PTHR10694:SF33">
    <property type="entry name" value="LYSINE-SPECIFIC DEMETHYLASE 5"/>
    <property type="match status" value="1"/>
</dbReference>
<keyword evidence="5" id="KW-0479">Metal-binding</keyword>
<feature type="region of interest" description="Disordered" evidence="14">
    <location>
        <begin position="833"/>
        <end position="854"/>
    </location>
</feature>
<dbReference type="InterPro" id="IPR048615">
    <property type="entry name" value="KDM5_C-hel"/>
</dbReference>
<dbReference type="PANTHER" id="PTHR10694">
    <property type="entry name" value="LYSINE-SPECIFIC DEMETHYLASE"/>
    <property type="match status" value="1"/>
</dbReference>
<dbReference type="Pfam" id="PF00628">
    <property type="entry name" value="PHD"/>
    <property type="match status" value="2"/>
</dbReference>
<evidence type="ECO:0000256" key="7">
    <source>
        <dbReference type="ARBA" id="ARBA00022771"/>
    </source>
</evidence>
<evidence type="ECO:0000256" key="4">
    <source>
        <dbReference type="ARBA" id="ARBA00012902"/>
    </source>
</evidence>
<evidence type="ECO:0000313" key="19">
    <source>
        <dbReference type="EMBL" id="ORY74825.1"/>
    </source>
</evidence>
<feature type="compositionally biased region" description="Polar residues" evidence="14">
    <location>
        <begin position="1340"/>
        <end position="1350"/>
    </location>
</feature>
<dbReference type="GO" id="GO:0032991">
    <property type="term" value="C:protein-containing complex"/>
    <property type="evidence" value="ECO:0007669"/>
    <property type="project" value="UniProtKB-ARBA"/>
</dbReference>
<dbReference type="CDD" id="cd15518">
    <property type="entry name" value="PHD_Ecm5p_Lid2p_like"/>
    <property type="match status" value="1"/>
</dbReference>
<evidence type="ECO:0000259" key="16">
    <source>
        <dbReference type="PROSITE" id="PS51011"/>
    </source>
</evidence>
<feature type="compositionally biased region" description="Basic and acidic residues" evidence="14">
    <location>
        <begin position="233"/>
        <end position="245"/>
    </location>
</feature>
<sequence length="1533" mass="172793">MVNGVNGVAASKPAVQLESTKSQPLDLNTVERRHSYTNDAPARERLFGLQTAPTYRPTQQEFTNPLKYIEKIAPHAKQFGIVKIIPPEGWQSTFAVDTETFQFRTRKQELNSMEAKCRATLNYVDQIFKYHTQHGTPIRGLPMLDAKPMDLYQLREVVEKLGGYKLVNNSNKSPNVQNLWGEVGKHFGFADNATMCLSLASNFKIAYQRYILPYETFLQREKGKLSNNSTPVKDGKDIKDVKMEEAASASSRSASPSRPPTSVCPATPPRQTSIAGSAPPSARPPSASEAENTARTTRNKLKRAAQSDQVPSSPSKKVATAGQRAKPGENCETCGKGDDGVHMLLCDGCEAGYHIYCLDPPLLAVPKIDWYCSRCLVGTGEFGFEEGGVYSLHEFQTKANAWKQNYFKSQDAKTEESVSSVTEHDVEKEFWRLVQDVNETVEVEYGADIHSSTHGSAFPTLEKDPRDPYSADPWNLNILPLLEDSLLRYIKTDISGMTVPWLYVGMCFSTFCWHNEDHYTYSVNYQHFGEAKTWYGIPGADAQKFEDVMKQEVPELFEQQPDLLLQLVTIFSPERLVKKGVQVYACDQHANEFVVTFPQAYHAGFNHGFNLNEAVNFAIPDWVSEGLSKACVDRYRLFSRHPVFSHDELLLTAAAHDSTIRTALWLAPALSEMTARELDRRKQLRAMYPTITEELFEEDVQEEDYQCGMCKTFCYLSQIRCQCTDKVTCTDHLEDLCDCDPNTRTIRLRYSDDALLKLEQKVLEKSKLPGQWRDKFFALLKDEPRPQLKTLRALLSEGERISYPIYEVRMLRQFVMKANDWTEEANGLISKRSINTNRRKSEKGKKMQAADPKTLPRQPEVVVKMIEDGKRLAFDSQEMEQLQAKEVAIRAWRAEARSLMAMPQISIDKCVSIIESGQALNVDLPEVRQFVTYVNQLRWLERARPAWETPIPLQDVIAMWEEGQSCGVPTEALEMHRLKQRREEGEAWEERVAQVLAQEKTSLETLTALAKEASLLCVKPETVATINAIVAKTQDVQTQVASIIARTQDPDWLQRPTANEYKELMEKLDSLTVRPADSDRLPQLYGKVNEWIRRGKRLFGKANAPLDIFGLHLEYVLRRNNACLSLEDVPRDPVEPSSREASPTGNSSQEMPKSDIFCMCRQPESGLMLECDVCHEWYHGKCLKVAKKDVKGDNKYICPICDWRIQIPRPSHRPKLEDMQELERDARFLPFQVAELERLQEITATAQRFRDRLQPFLAAYLVLTSAELPTLKFYLRKLEGAEVLLHAETNFFRRKIHEFHPIAPMPPPVIAESKSTKKPRLSKKKREELEAAGIDPAQHIQATQDARQAMSSASPSRPTSPPLHPALPSRLSQSNGPVFVGTVFETQPTYTEDGNASFASPGAAYQHASAMASSYESGSASPAANAFAKGSSYLANDYAHTQHLRADMQMANSSNLFAQFDHQGMSADMMSGVIKTGANAFSYVDNSTHHNHEDDQAAELLAGFSRGEVDGKLGGQYEGMHDGDDAMSEFLNP</sequence>
<dbReference type="Pfam" id="PF08429">
    <property type="entry name" value="PLU-1"/>
    <property type="match status" value="1"/>
</dbReference>
<evidence type="ECO:0000256" key="6">
    <source>
        <dbReference type="ARBA" id="ARBA00022737"/>
    </source>
</evidence>
<feature type="compositionally biased region" description="Polar residues" evidence="14">
    <location>
        <begin position="1139"/>
        <end position="1151"/>
    </location>
</feature>
<dbReference type="InterPro" id="IPR011011">
    <property type="entry name" value="Znf_FYVE_PHD"/>
</dbReference>
<dbReference type="STRING" id="56484.A0A1Y2EVG4"/>
<dbReference type="PROSITE" id="PS01359">
    <property type="entry name" value="ZF_PHD_1"/>
    <property type="match status" value="2"/>
</dbReference>
<feature type="domain" description="ARID" evidence="16">
    <location>
        <begin position="117"/>
        <end position="219"/>
    </location>
</feature>